<dbReference type="EMBL" id="CM055107">
    <property type="protein sequence ID" value="KAJ7527911.1"/>
    <property type="molecule type" value="Genomic_DNA"/>
</dbReference>
<keyword evidence="2" id="KW-1185">Reference proteome</keyword>
<gene>
    <name evidence="1" type="ORF">O6H91_16G075900</name>
</gene>
<name>A0ACC2BDT4_DIPCM</name>
<sequence length="109" mass="12201">MPIEMGRNIKRKRELMEEQKRLQDGVAGLATATSSSKKKFASRNVENHGLRASEGIFKGGILHVKPLPKKSANFNSRRNNGLGGIFSVGMKSEKSKKKKTKKHKGKRRK</sequence>
<accession>A0ACC2BDT4</accession>
<protein>
    <submittedName>
        <fullName evidence="1">Uncharacterized protein</fullName>
    </submittedName>
</protein>
<organism evidence="1 2">
    <name type="scientific">Diphasiastrum complanatum</name>
    <name type="common">Issler's clubmoss</name>
    <name type="synonym">Lycopodium complanatum</name>
    <dbReference type="NCBI Taxonomy" id="34168"/>
    <lineage>
        <taxon>Eukaryota</taxon>
        <taxon>Viridiplantae</taxon>
        <taxon>Streptophyta</taxon>
        <taxon>Embryophyta</taxon>
        <taxon>Tracheophyta</taxon>
        <taxon>Lycopodiopsida</taxon>
        <taxon>Lycopodiales</taxon>
        <taxon>Lycopodiaceae</taxon>
        <taxon>Lycopodioideae</taxon>
        <taxon>Diphasiastrum</taxon>
    </lineage>
</organism>
<comment type="caution">
    <text evidence="1">The sequence shown here is derived from an EMBL/GenBank/DDBJ whole genome shotgun (WGS) entry which is preliminary data.</text>
</comment>
<evidence type="ECO:0000313" key="2">
    <source>
        <dbReference type="Proteomes" id="UP001162992"/>
    </source>
</evidence>
<reference evidence="2" key="1">
    <citation type="journal article" date="2024" name="Proc. Natl. Acad. Sci. U.S.A.">
        <title>Extraordinary preservation of gene collinearity over three hundred million years revealed in homosporous lycophytes.</title>
        <authorList>
            <person name="Li C."/>
            <person name="Wickell D."/>
            <person name="Kuo L.Y."/>
            <person name="Chen X."/>
            <person name="Nie B."/>
            <person name="Liao X."/>
            <person name="Peng D."/>
            <person name="Ji J."/>
            <person name="Jenkins J."/>
            <person name="Williams M."/>
            <person name="Shu S."/>
            <person name="Plott C."/>
            <person name="Barry K."/>
            <person name="Rajasekar S."/>
            <person name="Grimwood J."/>
            <person name="Han X."/>
            <person name="Sun S."/>
            <person name="Hou Z."/>
            <person name="He W."/>
            <person name="Dai G."/>
            <person name="Sun C."/>
            <person name="Schmutz J."/>
            <person name="Leebens-Mack J.H."/>
            <person name="Li F.W."/>
            <person name="Wang L."/>
        </authorList>
    </citation>
    <scope>NUCLEOTIDE SEQUENCE [LARGE SCALE GENOMIC DNA]</scope>
    <source>
        <strain evidence="2">cv. PW_Plant_1</strain>
    </source>
</reference>
<proteinExistence type="predicted"/>
<evidence type="ECO:0000313" key="1">
    <source>
        <dbReference type="EMBL" id="KAJ7527911.1"/>
    </source>
</evidence>
<dbReference type="Proteomes" id="UP001162992">
    <property type="component" value="Chromosome 16"/>
</dbReference>